<evidence type="ECO:0000256" key="2">
    <source>
        <dbReference type="ARBA" id="ARBA00022679"/>
    </source>
</evidence>
<keyword evidence="2 6" id="KW-0808">Transferase</keyword>
<name>A0A7N2KSC7_QUELO</name>
<dbReference type="Gene3D" id="3.30.200.110">
    <property type="entry name" value="Inositol-pentakisphosphate 2-kinase, N-lobe"/>
    <property type="match status" value="1"/>
</dbReference>
<evidence type="ECO:0000313" key="8">
    <source>
        <dbReference type="Proteomes" id="UP000594261"/>
    </source>
</evidence>
<evidence type="ECO:0000256" key="4">
    <source>
        <dbReference type="ARBA" id="ARBA00022777"/>
    </source>
</evidence>
<dbReference type="GO" id="GO:0005634">
    <property type="term" value="C:nucleus"/>
    <property type="evidence" value="ECO:0007669"/>
    <property type="project" value="TreeGrafter"/>
</dbReference>
<dbReference type="PANTHER" id="PTHR14456">
    <property type="entry name" value="INOSITOL POLYPHOSPHATE KINASE 1"/>
    <property type="match status" value="1"/>
</dbReference>
<proteinExistence type="predicted"/>
<keyword evidence="5 6" id="KW-0067">ATP-binding</keyword>
<dbReference type="EC" id="2.7.1.158" evidence="1 6"/>
<comment type="function">
    <text evidence="6">Phosphorylates Ins(1,3,4,5,6)P5 at position 2 to form Ins(1,2,3,4,5,6)P6 (InsP6 or phytate).</text>
</comment>
<evidence type="ECO:0000256" key="6">
    <source>
        <dbReference type="RuleBase" id="RU364126"/>
    </source>
</evidence>
<evidence type="ECO:0000256" key="5">
    <source>
        <dbReference type="ARBA" id="ARBA00022840"/>
    </source>
</evidence>
<dbReference type="InterPro" id="IPR009286">
    <property type="entry name" value="Ins_P5_2-kin"/>
</dbReference>
<dbReference type="Pfam" id="PF06090">
    <property type="entry name" value="Ins_P5_2-kin"/>
    <property type="match status" value="1"/>
</dbReference>
<reference evidence="8" key="1">
    <citation type="journal article" date="2016" name="G3 (Bethesda)">
        <title>First Draft Assembly and Annotation of the Genome of a California Endemic Oak Quercus lobata Nee (Fagaceae).</title>
        <authorList>
            <person name="Sork V.L."/>
            <person name="Fitz-Gibbon S.T."/>
            <person name="Puiu D."/>
            <person name="Crepeau M."/>
            <person name="Gugger P.F."/>
            <person name="Sherman R."/>
            <person name="Stevens K."/>
            <person name="Langley C.H."/>
            <person name="Pellegrini M."/>
            <person name="Salzberg S.L."/>
        </authorList>
    </citation>
    <scope>NUCLEOTIDE SEQUENCE [LARGE SCALE GENOMIC DNA]</scope>
    <source>
        <strain evidence="8">cv. SW786</strain>
    </source>
</reference>
<evidence type="ECO:0000256" key="1">
    <source>
        <dbReference type="ARBA" id="ARBA00012023"/>
    </source>
</evidence>
<dbReference type="InParanoid" id="A0A7N2KSC7"/>
<evidence type="ECO:0000256" key="3">
    <source>
        <dbReference type="ARBA" id="ARBA00022741"/>
    </source>
</evidence>
<dbReference type="GO" id="GO:0035299">
    <property type="term" value="F:inositol-1,3,4,5,6-pentakisphosphate 2-kinase activity"/>
    <property type="evidence" value="ECO:0007669"/>
    <property type="project" value="UniProtKB-EC"/>
</dbReference>
<dbReference type="PANTHER" id="PTHR14456:SF2">
    <property type="entry name" value="INOSITOL-PENTAKISPHOSPHATE 2-KINASE"/>
    <property type="match status" value="1"/>
</dbReference>
<dbReference type="Proteomes" id="UP000594261">
    <property type="component" value="Chromosome 2"/>
</dbReference>
<dbReference type="InterPro" id="IPR043001">
    <property type="entry name" value="IP5_2-K_N_lobe"/>
</dbReference>
<dbReference type="GO" id="GO:0032958">
    <property type="term" value="P:inositol phosphate biosynthetic process"/>
    <property type="evidence" value="ECO:0007669"/>
    <property type="project" value="TreeGrafter"/>
</dbReference>
<keyword evidence="4 6" id="KW-0418">Kinase</keyword>
<comment type="catalytic activity">
    <reaction evidence="6">
        <text>1D-myo-inositol 1,3,4,5,6-pentakisphosphate + ATP = 1D-myo-inositol hexakisphosphate + ADP + H(+)</text>
        <dbReference type="Rhea" id="RHEA:20313"/>
        <dbReference type="ChEBI" id="CHEBI:15378"/>
        <dbReference type="ChEBI" id="CHEBI:30616"/>
        <dbReference type="ChEBI" id="CHEBI:57733"/>
        <dbReference type="ChEBI" id="CHEBI:58130"/>
        <dbReference type="ChEBI" id="CHEBI:456216"/>
        <dbReference type="EC" id="2.7.1.158"/>
    </reaction>
</comment>
<dbReference type="EnsemblPlants" id="QL02p009389:mrna">
    <property type="protein sequence ID" value="QL02p009389:mrna"/>
    <property type="gene ID" value="QL02p009389"/>
</dbReference>
<protein>
    <recommendedName>
        <fullName evidence="1 6">Inositol-pentakisphosphate 2-kinase</fullName>
        <ecNumber evidence="1 6">2.7.1.158</ecNumber>
    </recommendedName>
</protein>
<keyword evidence="3 6" id="KW-0547">Nucleotide-binding</keyword>
<reference evidence="7" key="2">
    <citation type="submission" date="2021-01" db="UniProtKB">
        <authorList>
            <consortium name="EnsemblPlants"/>
        </authorList>
    </citation>
    <scope>IDENTIFICATION</scope>
</reference>
<dbReference type="OMA" id="GEGACNL"/>
<accession>A0A7N2KSC7</accession>
<dbReference type="GO" id="GO:0005524">
    <property type="term" value="F:ATP binding"/>
    <property type="evidence" value="ECO:0007669"/>
    <property type="project" value="UniProtKB-KW"/>
</dbReference>
<dbReference type="AlphaFoldDB" id="A0A7N2KSC7"/>
<evidence type="ECO:0000313" key="7">
    <source>
        <dbReference type="EnsemblPlants" id="QL02p009389:mrna"/>
    </source>
</evidence>
<keyword evidence="8" id="KW-1185">Reference proteome</keyword>
<dbReference type="Gramene" id="QL02p009389:mrna">
    <property type="protein sequence ID" value="QL02p009389:mrna"/>
    <property type="gene ID" value="QL02p009389"/>
</dbReference>
<sequence length="175" mass="19353">MEGLVLEEKDAGDWAYRGEGACNLVLAYTGSSPSFMGKVMRVQKVPRRVGSPGSRCPTALSENERVLWKEIDGIDSCPNKEIAAQLYVEHVMSPLLGSKYVDSGMRVLVSREFLESIEKNILCERPAWRVDAAKVNTDCDSALLMSDHSLFPGNLCLLEFGRIIILHLVTISVSH</sequence>
<comment type="domain">
    <text evidence="6">The EXKPK motif is conserved in inositol-pentakisphosphate 2-kinases of both family 1 and 2.</text>
</comment>
<organism evidence="7 8">
    <name type="scientific">Quercus lobata</name>
    <name type="common">Valley oak</name>
    <dbReference type="NCBI Taxonomy" id="97700"/>
    <lineage>
        <taxon>Eukaryota</taxon>
        <taxon>Viridiplantae</taxon>
        <taxon>Streptophyta</taxon>
        <taxon>Embryophyta</taxon>
        <taxon>Tracheophyta</taxon>
        <taxon>Spermatophyta</taxon>
        <taxon>Magnoliopsida</taxon>
        <taxon>eudicotyledons</taxon>
        <taxon>Gunneridae</taxon>
        <taxon>Pentapetalae</taxon>
        <taxon>rosids</taxon>
        <taxon>fabids</taxon>
        <taxon>Fagales</taxon>
        <taxon>Fagaceae</taxon>
        <taxon>Quercus</taxon>
    </lineage>
</organism>